<sequence length="308" mass="35788">MNDLHFKLSINNDRIDCEDDIGNMQKFLEKIEGNILRDQLEDSKDDPDKNIMANEIFATELSDPPYEKPDDIRGTKKPYIIKKIYKMNEVAFDGQRVMVFEWTEFGALNENESYIFWDVIMYENMEADQIKEFVMHDGRERICWGAETPSNQKIQKGLENIIKAETNVTANNNFFNCIQFTKSKITVGINNKSNVWNESDNSKSFSVEANVYYGTLAISHARFENIIKLLINKKGEFDKVLELQSTYIMEQDFQEGSFTPCILFWHKIFFSSEVIAKATECSEIFHSFSISANLQANVDQKQMIQMET</sequence>
<reference evidence="1" key="1">
    <citation type="submission" date="2021-06" db="EMBL/GenBank/DDBJ databases">
        <authorList>
            <person name="Kallberg Y."/>
            <person name="Tangrot J."/>
            <person name="Rosling A."/>
        </authorList>
    </citation>
    <scope>NUCLEOTIDE SEQUENCE</scope>
    <source>
        <strain evidence="1">AZ414A</strain>
    </source>
</reference>
<organism evidence="1 2">
    <name type="scientific">Diversispora eburnea</name>
    <dbReference type="NCBI Taxonomy" id="1213867"/>
    <lineage>
        <taxon>Eukaryota</taxon>
        <taxon>Fungi</taxon>
        <taxon>Fungi incertae sedis</taxon>
        <taxon>Mucoromycota</taxon>
        <taxon>Glomeromycotina</taxon>
        <taxon>Glomeromycetes</taxon>
        <taxon>Diversisporales</taxon>
        <taxon>Diversisporaceae</taxon>
        <taxon>Diversispora</taxon>
    </lineage>
</organism>
<dbReference type="AlphaFoldDB" id="A0A9N8YM13"/>
<dbReference type="Proteomes" id="UP000789706">
    <property type="component" value="Unassembled WGS sequence"/>
</dbReference>
<accession>A0A9N8YM13</accession>
<proteinExistence type="predicted"/>
<evidence type="ECO:0000313" key="2">
    <source>
        <dbReference type="Proteomes" id="UP000789706"/>
    </source>
</evidence>
<name>A0A9N8YM13_9GLOM</name>
<dbReference type="EMBL" id="CAJVPK010000010">
    <property type="protein sequence ID" value="CAG8433021.1"/>
    <property type="molecule type" value="Genomic_DNA"/>
</dbReference>
<evidence type="ECO:0000313" key="1">
    <source>
        <dbReference type="EMBL" id="CAG8433021.1"/>
    </source>
</evidence>
<comment type="caution">
    <text evidence="1">The sequence shown here is derived from an EMBL/GenBank/DDBJ whole genome shotgun (WGS) entry which is preliminary data.</text>
</comment>
<protein>
    <submittedName>
        <fullName evidence="1">8577_t:CDS:1</fullName>
    </submittedName>
</protein>
<keyword evidence="2" id="KW-1185">Reference proteome</keyword>
<gene>
    <name evidence="1" type="ORF">DEBURN_LOCUS305</name>
</gene>